<accession>A0A1X6P550</accession>
<evidence type="ECO:0000313" key="1">
    <source>
        <dbReference type="EMBL" id="OSX76019.1"/>
    </source>
</evidence>
<protein>
    <submittedName>
        <fullName evidence="1">Uncharacterized protein</fullName>
    </submittedName>
</protein>
<reference evidence="1 2" key="1">
    <citation type="submission" date="2017-03" db="EMBL/GenBank/DDBJ databases">
        <title>WGS assembly of Porphyra umbilicalis.</title>
        <authorList>
            <person name="Brawley S.H."/>
            <person name="Blouin N.A."/>
            <person name="Ficko-Blean E."/>
            <person name="Wheeler G.L."/>
            <person name="Lohr M."/>
            <person name="Goodson H.V."/>
            <person name="Jenkins J.W."/>
            <person name="Blaby-Haas C.E."/>
            <person name="Helliwell K.E."/>
            <person name="Chan C."/>
            <person name="Marriage T."/>
            <person name="Bhattacharya D."/>
            <person name="Klein A.S."/>
            <person name="Badis Y."/>
            <person name="Brodie J."/>
            <person name="Cao Y."/>
            <person name="Collen J."/>
            <person name="Dittami S.M."/>
            <person name="Gachon C.M."/>
            <person name="Green B.R."/>
            <person name="Karpowicz S."/>
            <person name="Kim J.W."/>
            <person name="Kudahl U."/>
            <person name="Lin S."/>
            <person name="Michel G."/>
            <person name="Mittag M."/>
            <person name="Olson B.J."/>
            <person name="Pangilinan J."/>
            <person name="Peng Y."/>
            <person name="Qiu H."/>
            <person name="Shu S."/>
            <person name="Singer J.T."/>
            <person name="Smith A.G."/>
            <person name="Sprecher B.N."/>
            <person name="Wagner V."/>
            <person name="Wang W."/>
            <person name="Wang Z.-Y."/>
            <person name="Yan J."/>
            <person name="Yarish C."/>
            <person name="Zoeuner-Riek S."/>
            <person name="Zhuang Y."/>
            <person name="Zou Y."/>
            <person name="Lindquist E.A."/>
            <person name="Grimwood J."/>
            <person name="Barry K."/>
            <person name="Rokhsar D.S."/>
            <person name="Schmutz J."/>
            <person name="Stiller J.W."/>
            <person name="Grossman A.R."/>
            <person name="Prochnik S.E."/>
        </authorList>
    </citation>
    <scope>NUCLEOTIDE SEQUENCE [LARGE SCALE GENOMIC DNA]</scope>
    <source>
        <strain evidence="1">4086291</strain>
    </source>
</reference>
<sequence length="81" mass="9559">MYTSHPRQWKFESVHSLLPCTAWLPSCTRLCPQRLYHKVKNPAQKVLHQFKMWNNWRDFLSFSPGTPLGQFPGLFPGLFPE</sequence>
<dbReference type="AlphaFoldDB" id="A0A1X6P550"/>
<keyword evidence="2" id="KW-1185">Reference proteome</keyword>
<proteinExistence type="predicted"/>
<dbReference type="EMBL" id="KV918882">
    <property type="protein sequence ID" value="OSX76019.1"/>
    <property type="molecule type" value="Genomic_DNA"/>
</dbReference>
<dbReference type="Proteomes" id="UP000218209">
    <property type="component" value="Unassembled WGS sequence"/>
</dbReference>
<gene>
    <name evidence="1" type="ORF">BU14_0209s0011</name>
</gene>
<evidence type="ECO:0000313" key="2">
    <source>
        <dbReference type="Proteomes" id="UP000218209"/>
    </source>
</evidence>
<organism evidence="1 2">
    <name type="scientific">Porphyra umbilicalis</name>
    <name type="common">Purple laver</name>
    <name type="synonym">Red alga</name>
    <dbReference type="NCBI Taxonomy" id="2786"/>
    <lineage>
        <taxon>Eukaryota</taxon>
        <taxon>Rhodophyta</taxon>
        <taxon>Bangiophyceae</taxon>
        <taxon>Bangiales</taxon>
        <taxon>Bangiaceae</taxon>
        <taxon>Porphyra</taxon>
    </lineage>
</organism>
<name>A0A1X6P550_PORUM</name>